<reference evidence="2 3" key="1">
    <citation type="journal article" date="2013" name="Genome Announc.">
        <title>Draft Genome Sequence of the Cellulolytic Bacterium Clostridium papyrosolvens C7 (ATCC 700395).</title>
        <authorList>
            <person name="Zepeda V."/>
            <person name="Dassa B."/>
            <person name="Borovok I."/>
            <person name="Lamed R."/>
            <person name="Bayer E.A."/>
            <person name="Cate J.H."/>
        </authorList>
    </citation>
    <scope>NUCLEOTIDE SEQUENCE [LARGE SCALE GENOMIC DNA]</scope>
    <source>
        <strain evidence="2 3">C7</strain>
    </source>
</reference>
<name>U4QYT7_9FIRM</name>
<dbReference type="PATRIC" id="fig|1330534.3.peg.2950"/>
<organism evidence="2 3">
    <name type="scientific">Ruminiclostridium papyrosolvens C7</name>
    <dbReference type="NCBI Taxonomy" id="1330534"/>
    <lineage>
        <taxon>Bacteria</taxon>
        <taxon>Bacillati</taxon>
        <taxon>Bacillota</taxon>
        <taxon>Clostridia</taxon>
        <taxon>Eubacteriales</taxon>
        <taxon>Oscillospiraceae</taxon>
        <taxon>Ruminiclostridium</taxon>
    </lineage>
</organism>
<dbReference type="CDD" id="cd00093">
    <property type="entry name" value="HTH_XRE"/>
    <property type="match status" value="1"/>
</dbReference>
<proteinExistence type="predicted"/>
<accession>U4QYT7</accession>
<gene>
    <name evidence="2" type="ORF">L323_14885</name>
</gene>
<evidence type="ECO:0000313" key="3">
    <source>
        <dbReference type="Proteomes" id="UP000016860"/>
    </source>
</evidence>
<evidence type="ECO:0000313" key="2">
    <source>
        <dbReference type="EMBL" id="EPR10123.1"/>
    </source>
</evidence>
<dbReference type="Pfam" id="PF13443">
    <property type="entry name" value="HTH_26"/>
    <property type="match status" value="1"/>
</dbReference>
<dbReference type="GO" id="GO:0003677">
    <property type="term" value="F:DNA binding"/>
    <property type="evidence" value="ECO:0007669"/>
    <property type="project" value="InterPro"/>
</dbReference>
<dbReference type="Proteomes" id="UP000016860">
    <property type="component" value="Unassembled WGS sequence"/>
</dbReference>
<sequence>MGNKNTPYLKLKGLRAEKQLTSERLAELLGMSVSTYRRKENRTNGADFYLDEVKKLAKILEVDANKIFFAS</sequence>
<dbReference type="InterPro" id="IPR001387">
    <property type="entry name" value="Cro/C1-type_HTH"/>
</dbReference>
<dbReference type="EMBL" id="ATAY01000072">
    <property type="protein sequence ID" value="EPR10123.1"/>
    <property type="molecule type" value="Genomic_DNA"/>
</dbReference>
<dbReference type="SUPFAM" id="SSF47413">
    <property type="entry name" value="lambda repressor-like DNA-binding domains"/>
    <property type="match status" value="1"/>
</dbReference>
<evidence type="ECO:0000259" key="1">
    <source>
        <dbReference type="PROSITE" id="PS50943"/>
    </source>
</evidence>
<dbReference type="AlphaFoldDB" id="U4QYT7"/>
<protein>
    <recommendedName>
        <fullName evidence="1">HTH cro/C1-type domain-containing protein</fullName>
    </recommendedName>
</protein>
<comment type="caution">
    <text evidence="2">The sequence shown here is derived from an EMBL/GenBank/DDBJ whole genome shotgun (WGS) entry which is preliminary data.</text>
</comment>
<dbReference type="InterPro" id="IPR010982">
    <property type="entry name" value="Lambda_DNA-bd_dom_sf"/>
</dbReference>
<dbReference type="PROSITE" id="PS50943">
    <property type="entry name" value="HTH_CROC1"/>
    <property type="match status" value="1"/>
</dbReference>
<dbReference type="SMART" id="SM00530">
    <property type="entry name" value="HTH_XRE"/>
    <property type="match status" value="1"/>
</dbReference>
<feature type="domain" description="HTH cro/C1-type" evidence="1">
    <location>
        <begin position="11"/>
        <end position="67"/>
    </location>
</feature>
<dbReference type="RefSeq" id="WP_020816417.1">
    <property type="nucleotide sequence ID" value="NZ_ATAY01000072.1"/>
</dbReference>
<dbReference type="Gene3D" id="1.10.260.40">
    <property type="entry name" value="lambda repressor-like DNA-binding domains"/>
    <property type="match status" value="1"/>
</dbReference>